<dbReference type="GeneID" id="97210082"/>
<evidence type="ECO:0000313" key="1">
    <source>
        <dbReference type="EMBL" id="MCL1553037.1"/>
    </source>
</evidence>
<name>A0ABT0LV68_9XANT</name>
<accession>A0ABT0LV68</accession>
<proteinExistence type="predicted"/>
<comment type="caution">
    <text evidence="1">The sequence shown here is derived from an EMBL/GenBank/DDBJ whole genome shotgun (WGS) entry which is preliminary data.</text>
</comment>
<dbReference type="RefSeq" id="WP_147308500.1">
    <property type="nucleotide sequence ID" value="NZ_CP142004.2"/>
</dbReference>
<keyword evidence="2" id="KW-1185">Reference proteome</keyword>
<protein>
    <submittedName>
        <fullName evidence="1">Uncharacterized protein</fullName>
    </submittedName>
</protein>
<dbReference type="EMBL" id="JAMBED010000053">
    <property type="protein sequence ID" value="MCL1553037.1"/>
    <property type="molecule type" value="Genomic_DNA"/>
</dbReference>
<organism evidence="1 2">
    <name type="scientific">Xanthomonas nasturtii</name>
    <dbReference type="NCBI Taxonomy" id="1843581"/>
    <lineage>
        <taxon>Bacteria</taxon>
        <taxon>Pseudomonadati</taxon>
        <taxon>Pseudomonadota</taxon>
        <taxon>Gammaproteobacteria</taxon>
        <taxon>Lysobacterales</taxon>
        <taxon>Lysobacteraceae</taxon>
        <taxon>Xanthomonas</taxon>
    </lineage>
</organism>
<sequence>MKQWQRAKVRGINASHERTPQPVLFLVLRFSDAAGGGRSALTLKETSAAFPKSRQRTLAAFLLPQCLAP</sequence>
<reference evidence="1" key="1">
    <citation type="submission" date="2022-04" db="EMBL/GenBank/DDBJ databases">
        <title>Genomic comparison of 19 strains of Xanthomonas nasturtii, a newly emerging watercress pathogen.</title>
        <authorList>
            <person name="Harrison J."/>
            <person name="Greer S."/>
            <person name="Hussain R."/>
            <person name="Lascelles D."/>
            <person name="Roberts M."/>
            <person name="Carter B."/>
            <person name="Bryning A."/>
            <person name="Carroll S."/>
            <person name="Aspin A."/>
            <person name="Cruz L."/>
            <person name="Cruz J."/>
            <person name="Grant M."/>
            <person name="Vicente J."/>
            <person name="Studholme D.J."/>
        </authorList>
    </citation>
    <scope>NUCLEOTIDE SEQUENCE</scope>
    <source>
        <strain evidence="1">10016B</strain>
    </source>
</reference>
<gene>
    <name evidence="1" type="ORF">M3O51_17430</name>
</gene>
<evidence type="ECO:0000313" key="2">
    <source>
        <dbReference type="Proteomes" id="UP001167357"/>
    </source>
</evidence>
<dbReference type="Proteomes" id="UP001167357">
    <property type="component" value="Unassembled WGS sequence"/>
</dbReference>